<keyword evidence="4 5" id="KW-0472">Membrane</keyword>
<dbReference type="OrthoDB" id="8882959at2"/>
<feature type="transmembrane region" description="Helical" evidence="5">
    <location>
        <begin position="282"/>
        <end position="302"/>
    </location>
</feature>
<dbReference type="PANTHER" id="PTHR22550">
    <property type="entry name" value="SPORE GERMINATION PROTEIN"/>
    <property type="match status" value="1"/>
</dbReference>
<feature type="transmembrane region" description="Helical" evidence="5">
    <location>
        <begin position="6"/>
        <end position="25"/>
    </location>
</feature>
<comment type="caution">
    <text evidence="7">The sequence shown here is derived from an EMBL/GenBank/DDBJ whole genome shotgun (WGS) entry which is preliminary data.</text>
</comment>
<reference evidence="7 8" key="1">
    <citation type="submission" date="2018-10" db="EMBL/GenBank/DDBJ databases">
        <title>Genomic Encyclopedia of Archaeal and Bacterial Type Strains, Phase II (KMG-II): from individual species to whole genera.</title>
        <authorList>
            <person name="Goeker M."/>
        </authorList>
    </citation>
    <scope>NUCLEOTIDE SEQUENCE [LARGE SCALE GENOMIC DNA]</scope>
    <source>
        <strain evidence="7 8">DSM 14954</strain>
    </source>
</reference>
<dbReference type="SUPFAM" id="SSF53300">
    <property type="entry name" value="vWA-like"/>
    <property type="match status" value="1"/>
</dbReference>
<dbReference type="Pfam" id="PF07584">
    <property type="entry name" value="BatA"/>
    <property type="match status" value="1"/>
</dbReference>
<evidence type="ECO:0000259" key="6">
    <source>
        <dbReference type="PROSITE" id="PS50234"/>
    </source>
</evidence>
<keyword evidence="2 5" id="KW-0812">Transmembrane</keyword>
<keyword evidence="8" id="KW-1185">Reference proteome</keyword>
<feature type="domain" description="VWFA" evidence="6">
    <location>
        <begin position="87"/>
        <end position="266"/>
    </location>
</feature>
<evidence type="ECO:0000313" key="7">
    <source>
        <dbReference type="EMBL" id="RKQ90954.1"/>
    </source>
</evidence>
<gene>
    <name evidence="7" type="ORF">C8N24_0770</name>
</gene>
<organism evidence="7 8">
    <name type="scientific">Solirubrobacter pauli</name>
    <dbReference type="NCBI Taxonomy" id="166793"/>
    <lineage>
        <taxon>Bacteria</taxon>
        <taxon>Bacillati</taxon>
        <taxon>Actinomycetota</taxon>
        <taxon>Thermoleophilia</taxon>
        <taxon>Solirubrobacterales</taxon>
        <taxon>Solirubrobacteraceae</taxon>
        <taxon>Solirubrobacter</taxon>
    </lineage>
</organism>
<keyword evidence="3 5" id="KW-1133">Transmembrane helix</keyword>
<sequence length="306" mass="31810">MSFQTPWLLAGLVLIPLLAVAYLFAERRRRRAAAAFTSPRVAVSAVPRQPGWRRHLPLGLAGLATAALIAALARPQVSVAVPAEQATIVLAMDHSGSMMATDVAPSRLVAAKDAGEAFLDKVPKKVRVGGVVFNNRAQAVASPTTDRDELRSALEAAMTPSGGTATGDALSTSLAMIRSQKAPGAIVLLSDGKATHGTDPLPIADEAKRLKVPIYTVALGTASGTLPNGDAVPPDVATLREIAERSGGEAFTADQADALSAVYEKLGSEVATKHEQREVTSAFAGGAALLLLLGGGLSLRWFRRLL</sequence>
<proteinExistence type="predicted"/>
<protein>
    <submittedName>
        <fullName evidence="7">Ca-activated chloride channel family protein</fullName>
    </submittedName>
</protein>
<evidence type="ECO:0000256" key="5">
    <source>
        <dbReference type="SAM" id="Phobius"/>
    </source>
</evidence>
<accession>A0A660LD32</accession>
<evidence type="ECO:0000256" key="3">
    <source>
        <dbReference type="ARBA" id="ARBA00022989"/>
    </source>
</evidence>
<evidence type="ECO:0000256" key="4">
    <source>
        <dbReference type="ARBA" id="ARBA00023136"/>
    </source>
</evidence>
<dbReference type="Proteomes" id="UP000278962">
    <property type="component" value="Unassembled WGS sequence"/>
</dbReference>
<dbReference type="PANTHER" id="PTHR22550:SF5">
    <property type="entry name" value="LEUCINE ZIPPER PROTEIN 4"/>
    <property type="match status" value="1"/>
</dbReference>
<evidence type="ECO:0000313" key="8">
    <source>
        <dbReference type="Proteomes" id="UP000278962"/>
    </source>
</evidence>
<evidence type="ECO:0000256" key="1">
    <source>
        <dbReference type="ARBA" id="ARBA00022475"/>
    </source>
</evidence>
<dbReference type="InterPro" id="IPR002035">
    <property type="entry name" value="VWF_A"/>
</dbReference>
<evidence type="ECO:0000256" key="2">
    <source>
        <dbReference type="ARBA" id="ARBA00022692"/>
    </source>
</evidence>
<dbReference type="InterPro" id="IPR036465">
    <property type="entry name" value="vWFA_dom_sf"/>
</dbReference>
<keyword evidence="1" id="KW-1003">Cell membrane</keyword>
<dbReference type="InterPro" id="IPR050768">
    <property type="entry name" value="UPF0353/GerABKA_families"/>
</dbReference>
<dbReference type="RefSeq" id="WP_121248167.1">
    <property type="nucleotide sequence ID" value="NZ_RBIL01000001.1"/>
</dbReference>
<dbReference type="Pfam" id="PF00092">
    <property type="entry name" value="VWA"/>
    <property type="match status" value="1"/>
</dbReference>
<dbReference type="AlphaFoldDB" id="A0A660LD32"/>
<dbReference type="SMART" id="SM00327">
    <property type="entry name" value="VWA"/>
    <property type="match status" value="1"/>
</dbReference>
<dbReference type="PROSITE" id="PS50234">
    <property type="entry name" value="VWFA"/>
    <property type="match status" value="1"/>
</dbReference>
<dbReference type="Gene3D" id="3.40.50.410">
    <property type="entry name" value="von Willebrand factor, type A domain"/>
    <property type="match status" value="1"/>
</dbReference>
<name>A0A660LD32_9ACTN</name>
<dbReference type="EMBL" id="RBIL01000001">
    <property type="protein sequence ID" value="RKQ90954.1"/>
    <property type="molecule type" value="Genomic_DNA"/>
</dbReference>
<dbReference type="InterPro" id="IPR024163">
    <property type="entry name" value="Aerotolerance_reg_N"/>
</dbReference>